<gene>
    <name evidence="2" type="ORF">ENM88_08090</name>
</gene>
<comment type="caution">
    <text evidence="2">The sequence shown here is derived from an EMBL/GenBank/DDBJ whole genome shotgun (WGS) entry which is preliminary data.</text>
</comment>
<reference evidence="2" key="1">
    <citation type="journal article" date="2020" name="mSystems">
        <title>Genome- and Community-Level Interaction Insights into Carbon Utilization and Element Cycling Functions of Hydrothermarchaeota in Hydrothermal Sediment.</title>
        <authorList>
            <person name="Zhou Z."/>
            <person name="Liu Y."/>
            <person name="Xu W."/>
            <person name="Pan J."/>
            <person name="Luo Z.H."/>
            <person name="Li M."/>
        </authorList>
    </citation>
    <scope>NUCLEOTIDE SEQUENCE [LARGE SCALE GENOMIC DNA]</scope>
    <source>
        <strain evidence="2">SpSt-1125</strain>
    </source>
</reference>
<evidence type="ECO:0000256" key="1">
    <source>
        <dbReference type="SAM" id="Phobius"/>
    </source>
</evidence>
<accession>A0A7J3X9H6</accession>
<name>A0A7J3X9H6_THEPE</name>
<feature type="transmembrane region" description="Helical" evidence="1">
    <location>
        <begin position="12"/>
        <end position="33"/>
    </location>
</feature>
<dbReference type="EMBL" id="DRZM01000222">
    <property type="protein sequence ID" value="HHP05685.1"/>
    <property type="molecule type" value="Genomic_DNA"/>
</dbReference>
<proteinExistence type="predicted"/>
<evidence type="ECO:0000313" key="2">
    <source>
        <dbReference type="EMBL" id="HHP05685.1"/>
    </source>
</evidence>
<sequence>MEEASEKAVRERAAWLLSAAAAHILHALLYLTVHGNLCGARAWLSSAAELLEDARRELEKLQSR</sequence>
<protein>
    <submittedName>
        <fullName evidence="2">Uncharacterized protein</fullName>
    </submittedName>
</protein>
<organism evidence="2">
    <name type="scientific">Thermofilum pendens</name>
    <dbReference type="NCBI Taxonomy" id="2269"/>
    <lineage>
        <taxon>Archaea</taxon>
        <taxon>Thermoproteota</taxon>
        <taxon>Thermoprotei</taxon>
        <taxon>Thermofilales</taxon>
        <taxon>Thermofilaceae</taxon>
        <taxon>Thermofilum</taxon>
    </lineage>
</organism>
<keyword evidence="1" id="KW-1133">Transmembrane helix</keyword>
<keyword evidence="1" id="KW-0812">Transmembrane</keyword>
<keyword evidence="1" id="KW-0472">Membrane</keyword>
<dbReference type="AlphaFoldDB" id="A0A7J3X9H6"/>